<dbReference type="SUPFAM" id="SSF47781">
    <property type="entry name" value="RuvA domain 2-like"/>
    <property type="match status" value="1"/>
</dbReference>
<dbReference type="InterPro" id="IPR010994">
    <property type="entry name" value="RuvA_2-like"/>
</dbReference>
<dbReference type="Proteomes" id="UP000008922">
    <property type="component" value="Chromosome"/>
</dbReference>
<dbReference type="Gene3D" id="3.10.560.10">
    <property type="entry name" value="Outer membrane lipoprotein wza domain like"/>
    <property type="match status" value="1"/>
</dbReference>
<dbReference type="GO" id="GO:0015627">
    <property type="term" value="C:type II protein secretion system complex"/>
    <property type="evidence" value="ECO:0007669"/>
    <property type="project" value="TreeGrafter"/>
</dbReference>
<dbReference type="EMBL" id="AP012029">
    <property type="protein sequence ID" value="BAJ63464.1"/>
    <property type="molecule type" value="Genomic_DNA"/>
</dbReference>
<dbReference type="FunCoup" id="E8N4V0">
    <property type="interactions" value="16"/>
</dbReference>
<accession>E8N4V0</accession>
<evidence type="ECO:0000313" key="4">
    <source>
        <dbReference type="Proteomes" id="UP000008922"/>
    </source>
</evidence>
<dbReference type="GO" id="GO:0003677">
    <property type="term" value="F:DNA binding"/>
    <property type="evidence" value="ECO:0007669"/>
    <property type="project" value="InterPro"/>
</dbReference>
<reference evidence="3 4" key="1">
    <citation type="submission" date="2010-12" db="EMBL/GenBank/DDBJ databases">
        <title>Whole genome sequence of Anaerolinea thermophila UNI-1.</title>
        <authorList>
            <person name="Narita-Yamada S."/>
            <person name="Kishi E."/>
            <person name="Watanabe Y."/>
            <person name="Takasaki K."/>
            <person name="Ankai A."/>
            <person name="Oguchi A."/>
            <person name="Fukui S."/>
            <person name="Takahashi M."/>
            <person name="Yashiro I."/>
            <person name="Hosoyama A."/>
            <person name="Sekiguchi Y."/>
            <person name="Hanada S."/>
            <person name="Fujita N."/>
        </authorList>
    </citation>
    <scope>NUCLEOTIDE SEQUENCE [LARGE SCALE GENOMIC DNA]</scope>
    <source>
        <strain evidence="4">DSM 14523 / JCM 11388 / NBRC 100420 / UNI-1</strain>
    </source>
</reference>
<gene>
    <name evidence="3" type="primary">comEA</name>
    <name evidence="3" type="ordered locus">ANT_14360</name>
</gene>
<dbReference type="PANTHER" id="PTHR21180">
    <property type="entry name" value="ENDONUCLEASE/EXONUCLEASE/PHOSPHATASE FAMILY DOMAIN-CONTAINING PROTEIN 1"/>
    <property type="match status" value="1"/>
</dbReference>
<dbReference type="InterPro" id="IPR051675">
    <property type="entry name" value="Endo/Exo/Phosphatase_dom_1"/>
</dbReference>
<protein>
    <submittedName>
        <fullName evidence="3">Competence protein comEA</fullName>
    </submittedName>
</protein>
<dbReference type="NCBIfam" id="TIGR00426">
    <property type="entry name" value="competence protein ComEA helix-hairpin-helix repeat region"/>
    <property type="match status" value="1"/>
</dbReference>
<dbReference type="eggNOG" id="COG1555">
    <property type="taxonomic scope" value="Bacteria"/>
</dbReference>
<evidence type="ECO:0000256" key="1">
    <source>
        <dbReference type="SAM" id="Phobius"/>
    </source>
</evidence>
<organism evidence="3 4">
    <name type="scientific">Anaerolinea thermophila (strain DSM 14523 / JCM 11388 / NBRC 100420 / UNI-1)</name>
    <dbReference type="NCBI Taxonomy" id="926569"/>
    <lineage>
        <taxon>Bacteria</taxon>
        <taxon>Bacillati</taxon>
        <taxon>Chloroflexota</taxon>
        <taxon>Anaerolineae</taxon>
        <taxon>Anaerolineales</taxon>
        <taxon>Anaerolineaceae</taxon>
        <taxon>Anaerolinea</taxon>
    </lineage>
</organism>
<keyword evidence="1" id="KW-1133">Transmembrane helix</keyword>
<keyword evidence="1" id="KW-0472">Membrane</keyword>
<feature type="domain" description="Helix-hairpin-helix DNA-binding motif class 1" evidence="2">
    <location>
        <begin position="130"/>
        <end position="149"/>
    </location>
</feature>
<dbReference type="Gene3D" id="1.10.150.310">
    <property type="entry name" value="Tex RuvX-like domain-like"/>
    <property type="match status" value="1"/>
</dbReference>
<dbReference type="RefSeq" id="WP_013559846.1">
    <property type="nucleotide sequence ID" value="NC_014960.1"/>
</dbReference>
<dbReference type="PANTHER" id="PTHR21180:SF32">
    <property type="entry name" value="ENDONUCLEASE_EXONUCLEASE_PHOSPHATASE FAMILY DOMAIN-CONTAINING PROTEIN 1"/>
    <property type="match status" value="1"/>
</dbReference>
<dbReference type="eggNOG" id="COG1596">
    <property type="taxonomic scope" value="Bacteria"/>
</dbReference>
<dbReference type="Pfam" id="PF10531">
    <property type="entry name" value="SLBB"/>
    <property type="match status" value="1"/>
</dbReference>
<dbReference type="STRING" id="926569.ANT_14360"/>
<dbReference type="HOGENOM" id="CLU_052011_1_0_0"/>
<feature type="domain" description="Helix-hairpin-helix DNA-binding motif class 1" evidence="2">
    <location>
        <begin position="160"/>
        <end position="179"/>
    </location>
</feature>
<dbReference type="AlphaFoldDB" id="E8N4V0"/>
<name>E8N4V0_ANATU</name>
<dbReference type="InterPro" id="IPR003583">
    <property type="entry name" value="Hlx-hairpin-Hlx_DNA-bd_motif"/>
</dbReference>
<proteinExistence type="predicted"/>
<keyword evidence="4" id="KW-1185">Reference proteome</keyword>
<sequence>MEEWQDWQKYLVAFFFGLIASAVILLIARRPTGIPLTLYPPPTPQPYQVHVDGAVNSPGVYTLERGSRVHDAVKAAGGTTESANLREINLAAPVKDGQKIYIPSMDETPIPSGTKQGDKPLVDLNHASFEELMTLPGIGEDRAREIIQYRESHGGFSELEELMNISGIGEATFEKIKPFIFITP</sequence>
<evidence type="ECO:0000259" key="2">
    <source>
        <dbReference type="SMART" id="SM00278"/>
    </source>
</evidence>
<dbReference type="InterPro" id="IPR019554">
    <property type="entry name" value="Soluble_ligand-bd"/>
</dbReference>
<keyword evidence="1" id="KW-0812">Transmembrane</keyword>
<dbReference type="OrthoDB" id="9790239at2"/>
<dbReference type="InterPro" id="IPR004509">
    <property type="entry name" value="Competence_ComEA_HhH"/>
</dbReference>
<dbReference type="KEGG" id="atm:ANT_14360"/>
<evidence type="ECO:0000313" key="3">
    <source>
        <dbReference type="EMBL" id="BAJ63464.1"/>
    </source>
</evidence>
<feature type="transmembrane region" description="Helical" evidence="1">
    <location>
        <begin position="12"/>
        <end position="28"/>
    </location>
</feature>
<dbReference type="GO" id="GO:0006281">
    <property type="term" value="P:DNA repair"/>
    <property type="evidence" value="ECO:0007669"/>
    <property type="project" value="InterPro"/>
</dbReference>
<dbReference type="InParanoid" id="E8N4V0"/>
<dbReference type="GO" id="GO:0015628">
    <property type="term" value="P:protein secretion by the type II secretion system"/>
    <property type="evidence" value="ECO:0007669"/>
    <property type="project" value="TreeGrafter"/>
</dbReference>
<dbReference type="Pfam" id="PF12836">
    <property type="entry name" value="HHH_3"/>
    <property type="match status" value="1"/>
</dbReference>
<dbReference type="SMART" id="SM00278">
    <property type="entry name" value="HhH1"/>
    <property type="match status" value="2"/>
</dbReference>